<dbReference type="EMBL" id="VTOU01000003">
    <property type="protein sequence ID" value="TZG26474.1"/>
    <property type="molecule type" value="Genomic_DNA"/>
</dbReference>
<comment type="caution">
    <text evidence="1">The sequence shown here is derived from an EMBL/GenBank/DDBJ whole genome shotgun (WGS) entry which is preliminary data.</text>
</comment>
<keyword evidence="2" id="KW-1185">Reference proteome</keyword>
<reference evidence="1 2" key="1">
    <citation type="submission" date="2019-08" db="EMBL/GenBank/DDBJ databases">
        <authorList>
            <person name="Wang G."/>
            <person name="Xu Z."/>
        </authorList>
    </citation>
    <scope>NUCLEOTIDE SEQUENCE [LARGE SCALE GENOMIC DNA]</scope>
    <source>
        <strain evidence="1 2">ZX</strain>
    </source>
</reference>
<organism evidence="1 2">
    <name type="scientific">Sphingomonas montanisoli</name>
    <dbReference type="NCBI Taxonomy" id="2606412"/>
    <lineage>
        <taxon>Bacteria</taxon>
        <taxon>Pseudomonadati</taxon>
        <taxon>Pseudomonadota</taxon>
        <taxon>Alphaproteobacteria</taxon>
        <taxon>Sphingomonadales</taxon>
        <taxon>Sphingomonadaceae</taxon>
        <taxon>Sphingomonas</taxon>
    </lineage>
</organism>
<evidence type="ECO:0000313" key="2">
    <source>
        <dbReference type="Proteomes" id="UP000322077"/>
    </source>
</evidence>
<dbReference type="AlphaFoldDB" id="A0A5D9C403"/>
<protein>
    <submittedName>
        <fullName evidence="1">Uncharacterized protein</fullName>
    </submittedName>
</protein>
<sequence>MAFQDRLRIRGRQLAPLAMADRITRNGRSRDAEIGKEARLSSQRLIARWIEEDRAAGRMMMDDYVRRLSRTTDLPR</sequence>
<dbReference type="RefSeq" id="WP_149523276.1">
    <property type="nucleotide sequence ID" value="NZ_VTOU01000003.1"/>
</dbReference>
<accession>A0A5D9C403</accession>
<dbReference type="Proteomes" id="UP000322077">
    <property type="component" value="Unassembled WGS sequence"/>
</dbReference>
<name>A0A5D9C403_9SPHN</name>
<evidence type="ECO:0000313" key="1">
    <source>
        <dbReference type="EMBL" id="TZG26474.1"/>
    </source>
</evidence>
<gene>
    <name evidence="1" type="ORF">FYJ91_16250</name>
</gene>
<proteinExistence type="predicted"/>